<name>A0AAN0MA17_9RHOB</name>
<organism evidence="1 2">
    <name type="scientific">Yoonia rhodophyticola</name>
    <dbReference type="NCBI Taxonomy" id="3137370"/>
    <lineage>
        <taxon>Bacteria</taxon>
        <taxon>Pseudomonadati</taxon>
        <taxon>Pseudomonadota</taxon>
        <taxon>Alphaproteobacteria</taxon>
        <taxon>Rhodobacterales</taxon>
        <taxon>Paracoccaceae</taxon>
        <taxon>Yoonia</taxon>
    </lineage>
</organism>
<reference evidence="2" key="1">
    <citation type="submission" date="2024-04" db="EMBL/GenBank/DDBJ databases">
        <title>Phylogenomic analyses of a clade within the roseobacter group suggest taxonomic reassignments of species of the genera Aestuariivita, Citreicella, Loktanella, Nautella, Pelagibaca, Ruegeria, Thalassobius, Thiobacimonas and Tropicibacter, and the proposal o.</title>
        <authorList>
            <person name="Jeon C.O."/>
        </authorList>
    </citation>
    <scope>NUCLEOTIDE SEQUENCE [LARGE SCALE GENOMIC DNA]</scope>
    <source>
        <strain evidence="2">SS1-5</strain>
    </source>
</reference>
<gene>
    <name evidence="1" type="ORF">AABB31_21410</name>
</gene>
<keyword evidence="2" id="KW-1185">Reference proteome</keyword>
<sequence length="52" mass="6017">MKKAASLLMRFFYFATKTMDHHKKTGPHMQARPAVFRAVQEKLAMPSLPEKL</sequence>
<evidence type="ECO:0000313" key="2">
    <source>
        <dbReference type="Proteomes" id="UP001470809"/>
    </source>
</evidence>
<protein>
    <submittedName>
        <fullName evidence="1">Uncharacterized protein</fullName>
    </submittedName>
</protein>
<dbReference type="KEGG" id="yrh:AABB31_21410"/>
<dbReference type="RefSeq" id="WP_342076761.1">
    <property type="nucleotide sequence ID" value="NZ_CP151767.2"/>
</dbReference>
<dbReference type="EMBL" id="CP151767">
    <property type="protein sequence ID" value="WZU67450.1"/>
    <property type="molecule type" value="Genomic_DNA"/>
</dbReference>
<proteinExistence type="predicted"/>
<accession>A0AAN0MA17</accession>
<reference evidence="1 2" key="2">
    <citation type="submission" date="2024-08" db="EMBL/GenBank/DDBJ databases">
        <title>Phylogenomic analyses of a clade within the roseobacter group suggest taxonomic reassignments of species of the genera Aestuariivita, Citreicella, Loktanella, Nautella, Pelagibaca, Ruegeria, Thalassobius, Thiobacimonas and Tropicibacter, and the proposal o.</title>
        <authorList>
            <person name="Jeon C.O."/>
        </authorList>
    </citation>
    <scope>NUCLEOTIDE SEQUENCE [LARGE SCALE GENOMIC DNA]</scope>
    <source>
        <strain evidence="1 2">SS1-5</strain>
    </source>
</reference>
<evidence type="ECO:0000313" key="1">
    <source>
        <dbReference type="EMBL" id="WZU67450.1"/>
    </source>
</evidence>
<dbReference type="Proteomes" id="UP001470809">
    <property type="component" value="Chromosome"/>
</dbReference>
<dbReference type="AlphaFoldDB" id="A0AAN0MA17"/>